<reference evidence="2" key="1">
    <citation type="submission" date="2023-03" db="EMBL/GenBank/DDBJ databases">
        <authorList>
            <person name="Steffen K."/>
            <person name="Cardenas P."/>
        </authorList>
    </citation>
    <scope>NUCLEOTIDE SEQUENCE</scope>
</reference>
<dbReference type="SUPFAM" id="SSF53098">
    <property type="entry name" value="Ribonuclease H-like"/>
    <property type="match status" value="1"/>
</dbReference>
<organism evidence="2 3">
    <name type="scientific">Geodia barretti</name>
    <name type="common">Barrett's horny sponge</name>
    <dbReference type="NCBI Taxonomy" id="519541"/>
    <lineage>
        <taxon>Eukaryota</taxon>
        <taxon>Metazoa</taxon>
        <taxon>Porifera</taxon>
        <taxon>Demospongiae</taxon>
        <taxon>Heteroscleromorpha</taxon>
        <taxon>Tetractinellida</taxon>
        <taxon>Astrophorina</taxon>
        <taxon>Geodiidae</taxon>
        <taxon>Geodia</taxon>
    </lineage>
</organism>
<dbReference type="InterPro" id="IPR001584">
    <property type="entry name" value="Integrase_cat-core"/>
</dbReference>
<dbReference type="InterPro" id="IPR012337">
    <property type="entry name" value="RNaseH-like_sf"/>
</dbReference>
<name>A0AA35X1V0_GEOBA</name>
<dbReference type="PANTHER" id="PTHR46791">
    <property type="entry name" value="EXPRESSED PROTEIN"/>
    <property type="match status" value="1"/>
</dbReference>
<dbReference type="GO" id="GO:0015074">
    <property type="term" value="P:DNA integration"/>
    <property type="evidence" value="ECO:0007669"/>
    <property type="project" value="InterPro"/>
</dbReference>
<dbReference type="PROSITE" id="PS50994">
    <property type="entry name" value="INTEGRASE"/>
    <property type="match status" value="1"/>
</dbReference>
<gene>
    <name evidence="2" type="ORF">GBAR_LOCUS19523</name>
</gene>
<protein>
    <recommendedName>
        <fullName evidence="1">Integrase catalytic domain-containing protein</fullName>
    </recommendedName>
</protein>
<dbReference type="InterPro" id="IPR058913">
    <property type="entry name" value="Integrase_dom_put"/>
</dbReference>
<dbReference type="PANTHER" id="PTHR46791:SF5">
    <property type="entry name" value="CLR5 DOMAIN-CONTAINING PROTEIN-RELATED"/>
    <property type="match status" value="1"/>
</dbReference>
<keyword evidence="3" id="KW-1185">Reference proteome</keyword>
<dbReference type="Pfam" id="PF24764">
    <property type="entry name" value="rva_4"/>
    <property type="match status" value="1"/>
</dbReference>
<dbReference type="Proteomes" id="UP001174909">
    <property type="component" value="Unassembled WGS sequence"/>
</dbReference>
<dbReference type="Gene3D" id="3.30.420.10">
    <property type="entry name" value="Ribonuclease H-like superfamily/Ribonuclease H"/>
    <property type="match status" value="1"/>
</dbReference>
<feature type="domain" description="Integrase catalytic" evidence="1">
    <location>
        <begin position="214"/>
        <end position="395"/>
    </location>
</feature>
<dbReference type="InterPro" id="IPR036397">
    <property type="entry name" value="RNaseH_sf"/>
</dbReference>
<dbReference type="AlphaFoldDB" id="A0AA35X1V0"/>
<comment type="caution">
    <text evidence="2">The sequence shown here is derived from an EMBL/GenBank/DDBJ whole genome shotgun (WGS) entry which is preliminary data.</text>
</comment>
<dbReference type="EMBL" id="CASHTH010002751">
    <property type="protein sequence ID" value="CAI8034737.1"/>
    <property type="molecule type" value="Genomic_DNA"/>
</dbReference>
<evidence type="ECO:0000259" key="1">
    <source>
        <dbReference type="PROSITE" id="PS50994"/>
    </source>
</evidence>
<sequence>MASSWILQAVQSVISDIDSITSDSNLSIDRAQALEWRVELVYRDLVAKEIDGELAIAEQRAMPFIAHAFFCLRELVENMELLPPTLVQPLHVIDGSVGRPYYNISYHQLDTLISMHFSVPQIAQVFGVSVSTIRRRMTEFNLSVRSTYSRITDTELDAIVQVQFSGWGNRHVYGSLISMGIRVPLQRVRESQRRVDPEGSILRRLHRTHRRRYAVQGPQHLWHIDGNHKLIRWKMIIHGGIDGYSRLVLYLHCANNNLANTVLRVFEGAVHTYGLPSRVRGDRGGENVAVADYMIVHRGEGRGSFLCGRSVHNQRIERLWRDVFSGCTMLYYQLFSYLEDNNILDVDNEIHLFCLHYVFLPRVNRSLQQFIQMWNNHPLGTERNMSPTQLWMTGEHPDDVELTLQDQSWYGLDWDGPLPPMPGDSVVEVSPPLISLSQSTYDELTRQINPLLDCADYGVQLFVNCLSFIESRI</sequence>
<evidence type="ECO:0000313" key="3">
    <source>
        <dbReference type="Proteomes" id="UP001174909"/>
    </source>
</evidence>
<accession>A0AA35X1V0</accession>
<evidence type="ECO:0000313" key="2">
    <source>
        <dbReference type="EMBL" id="CAI8034737.1"/>
    </source>
</evidence>
<proteinExistence type="predicted"/>
<dbReference type="GO" id="GO:0003676">
    <property type="term" value="F:nucleic acid binding"/>
    <property type="evidence" value="ECO:0007669"/>
    <property type="project" value="InterPro"/>
</dbReference>